<organism evidence="1 2">
    <name type="scientific">Mortierella polycephala</name>
    <dbReference type="NCBI Taxonomy" id="41804"/>
    <lineage>
        <taxon>Eukaryota</taxon>
        <taxon>Fungi</taxon>
        <taxon>Fungi incertae sedis</taxon>
        <taxon>Mucoromycota</taxon>
        <taxon>Mortierellomycotina</taxon>
        <taxon>Mortierellomycetes</taxon>
        <taxon>Mortierellales</taxon>
        <taxon>Mortierellaceae</taxon>
        <taxon>Mortierella</taxon>
    </lineage>
</organism>
<evidence type="ECO:0000313" key="2">
    <source>
        <dbReference type="Proteomes" id="UP000726737"/>
    </source>
</evidence>
<dbReference type="EMBL" id="JAAAJA010000171">
    <property type="protein sequence ID" value="KAG0259907.1"/>
    <property type="molecule type" value="Genomic_DNA"/>
</dbReference>
<dbReference type="Proteomes" id="UP000726737">
    <property type="component" value="Unassembled WGS sequence"/>
</dbReference>
<proteinExistence type="predicted"/>
<reference evidence="1" key="1">
    <citation type="journal article" date="2020" name="Fungal Divers.">
        <title>Resolving the Mortierellaceae phylogeny through synthesis of multi-gene phylogenetics and phylogenomics.</title>
        <authorList>
            <person name="Vandepol N."/>
            <person name="Liber J."/>
            <person name="Desiro A."/>
            <person name="Na H."/>
            <person name="Kennedy M."/>
            <person name="Barry K."/>
            <person name="Grigoriev I.V."/>
            <person name="Miller A.N."/>
            <person name="O'Donnell K."/>
            <person name="Stajich J.E."/>
            <person name="Bonito G."/>
        </authorList>
    </citation>
    <scope>NUCLEOTIDE SEQUENCE</scope>
    <source>
        <strain evidence="1">KOD948</strain>
    </source>
</reference>
<dbReference type="AlphaFoldDB" id="A0A9P6U4X6"/>
<evidence type="ECO:0000313" key="1">
    <source>
        <dbReference type="EMBL" id="KAG0259907.1"/>
    </source>
</evidence>
<protein>
    <submittedName>
        <fullName evidence="1">Uncharacterized protein</fullName>
    </submittedName>
</protein>
<sequence>MNLAPDKVPACVIMNLEAESCIFTPSRPGTGFSFSTISASGKEIFSGTFAAGGSYPAMGQGNSVTGPKSSMEAAYRPQPMAAAHKVKLTTEAMRRRRALHDMAGYMAL</sequence>
<gene>
    <name evidence="1" type="ORF">BG011_002305</name>
</gene>
<accession>A0A9P6U4X6</accession>
<dbReference type="OrthoDB" id="2423884at2759"/>
<keyword evidence="2" id="KW-1185">Reference proteome</keyword>
<name>A0A9P6U4X6_9FUNG</name>
<comment type="caution">
    <text evidence="1">The sequence shown here is derived from an EMBL/GenBank/DDBJ whole genome shotgun (WGS) entry which is preliminary data.</text>
</comment>